<keyword evidence="2" id="KW-1133">Transmembrane helix</keyword>
<feature type="transmembrane region" description="Helical" evidence="2">
    <location>
        <begin position="298"/>
        <end position="322"/>
    </location>
</feature>
<protein>
    <recommendedName>
        <fullName evidence="3">DUF6311 domain-containing protein</fullName>
    </recommendedName>
</protein>
<evidence type="ECO:0000313" key="4">
    <source>
        <dbReference type="EMBL" id="TGE15653.1"/>
    </source>
</evidence>
<feature type="transmembrane region" description="Helical" evidence="2">
    <location>
        <begin position="383"/>
        <end position="400"/>
    </location>
</feature>
<dbReference type="EMBL" id="SRLD01000021">
    <property type="protein sequence ID" value="TGE15653.1"/>
    <property type="molecule type" value="Genomic_DNA"/>
</dbReference>
<evidence type="ECO:0000256" key="1">
    <source>
        <dbReference type="SAM" id="MobiDB-lite"/>
    </source>
</evidence>
<organism evidence="4 5">
    <name type="scientific">Hymenobacter elongatus</name>
    <dbReference type="NCBI Taxonomy" id="877208"/>
    <lineage>
        <taxon>Bacteria</taxon>
        <taxon>Pseudomonadati</taxon>
        <taxon>Bacteroidota</taxon>
        <taxon>Cytophagia</taxon>
        <taxon>Cytophagales</taxon>
        <taxon>Hymenobacteraceae</taxon>
        <taxon>Hymenobacter</taxon>
    </lineage>
</organism>
<accession>A0A4Z0PKI4</accession>
<feature type="transmembrane region" description="Helical" evidence="2">
    <location>
        <begin position="12"/>
        <end position="34"/>
    </location>
</feature>
<comment type="caution">
    <text evidence="4">The sequence shown here is derived from an EMBL/GenBank/DDBJ whole genome shotgun (WGS) entry which is preliminary data.</text>
</comment>
<feature type="region of interest" description="Disordered" evidence="1">
    <location>
        <begin position="620"/>
        <end position="639"/>
    </location>
</feature>
<feature type="transmembrane region" description="Helical" evidence="2">
    <location>
        <begin position="158"/>
        <end position="174"/>
    </location>
</feature>
<evidence type="ECO:0000256" key="2">
    <source>
        <dbReference type="SAM" id="Phobius"/>
    </source>
</evidence>
<name>A0A4Z0PKI4_9BACT</name>
<sequence>MISFRRNTQHWLGMAGVGLAAAGLIATLFSFVLAHPDNYFFVAGGDGLQSYYATAYYAFHDSGDHFSGMNYPFGENFNYPNLQPLIAWSINVLQRLGIPAAEHTVGITNLVALTSLLLTPLVLYAILRRTRMSVVYAAVLALIIGFLSPQIMRLGDHMSLSYGCFVPMLWYCIIRMQEAPRQWRWYVLFVVGSLLMGLVMLYFLACGCFFLLGHALVLAVRRNRPLDLIWRMTVAALLPLVLFRGWLWLTDLARDRPPNPYGFLVYMSTPRGVFTPYLEPFHSLWQAVFPTEEITFESMSYVGLVGTGVFVASALLLLWRLWQRRRTPGRMRGRSLPHHLHTGLWASALLLLFSFAVPFTFPGFESLIDYLGPIKQFRALGRFAWPFYYALSVYAAYYLYRLLRYQRQRHVPMLALPWLPLLLLLWAAEAWINVSSKAKAAEQGAGAQAFMDPENSPVQQLTWANRRPSDFQAIMPLPYMNKGSDRIDLSGSANSIYHAHKLSLAMGLPELATYVSRPSLEHMLRHVQLLSSSLIEKPLLRQFPSDKPILLVVAPDALTPEEQRLVSIAKPLLQAEGVSLYELPIAALAATTLEQERTKAAALLPTLPKRAGNSYASTDRGVVRNSFDDSPDRRGRSAPGALYQPLETISILYDGPLPTPSDTSRYEASIWIHGKMDYGYGYMRVRQYSNGNTVAENTSDGRLTTEIAGDWVRMRVLFRPQPGVNRVEVQYGSRDLLADDFVLRPLNTDVYWFDAQNHPVLNGYQLVP</sequence>
<evidence type="ECO:0000259" key="3">
    <source>
        <dbReference type="Pfam" id="PF19830"/>
    </source>
</evidence>
<dbReference type="RefSeq" id="WP_135498005.1">
    <property type="nucleotide sequence ID" value="NZ_SRLD01000021.1"/>
</dbReference>
<dbReference type="InterPro" id="IPR046278">
    <property type="entry name" value="DUF6311"/>
</dbReference>
<feature type="transmembrane region" description="Helical" evidence="2">
    <location>
        <begin position="261"/>
        <end position="278"/>
    </location>
</feature>
<dbReference type="Pfam" id="PF19830">
    <property type="entry name" value="DUF6311"/>
    <property type="match status" value="1"/>
</dbReference>
<keyword evidence="5" id="KW-1185">Reference proteome</keyword>
<evidence type="ECO:0000313" key="5">
    <source>
        <dbReference type="Proteomes" id="UP000297739"/>
    </source>
</evidence>
<dbReference type="AlphaFoldDB" id="A0A4Z0PKI4"/>
<reference evidence="4 5" key="1">
    <citation type="submission" date="2019-04" db="EMBL/GenBank/DDBJ databases">
        <authorList>
            <person name="Feng G."/>
            <person name="Zhang J."/>
            <person name="Zhu H."/>
        </authorList>
    </citation>
    <scope>NUCLEOTIDE SEQUENCE [LARGE SCALE GENOMIC DNA]</scope>
    <source>
        <strain evidence="4 5">JCM 17223</strain>
    </source>
</reference>
<dbReference type="Proteomes" id="UP000297739">
    <property type="component" value="Unassembled WGS sequence"/>
</dbReference>
<feature type="compositionally biased region" description="Basic and acidic residues" evidence="1">
    <location>
        <begin position="626"/>
        <end position="635"/>
    </location>
</feature>
<feature type="transmembrane region" description="Helical" evidence="2">
    <location>
        <begin position="412"/>
        <end position="432"/>
    </location>
</feature>
<feature type="transmembrane region" description="Helical" evidence="2">
    <location>
        <begin position="106"/>
        <end position="127"/>
    </location>
</feature>
<proteinExistence type="predicted"/>
<feature type="domain" description="DUF6311" evidence="3">
    <location>
        <begin position="20"/>
        <end position="415"/>
    </location>
</feature>
<dbReference type="OrthoDB" id="976311at2"/>
<keyword evidence="2" id="KW-0812">Transmembrane</keyword>
<keyword evidence="2" id="KW-0472">Membrane</keyword>
<feature type="transmembrane region" description="Helical" evidence="2">
    <location>
        <begin position="186"/>
        <end position="216"/>
    </location>
</feature>
<feature type="transmembrane region" description="Helical" evidence="2">
    <location>
        <begin position="134"/>
        <end position="152"/>
    </location>
</feature>
<gene>
    <name evidence="4" type="ORF">E5J99_11755</name>
</gene>
<feature type="transmembrane region" description="Helical" evidence="2">
    <location>
        <begin position="343"/>
        <end position="363"/>
    </location>
</feature>
<feature type="transmembrane region" description="Helical" evidence="2">
    <location>
        <begin position="228"/>
        <end position="249"/>
    </location>
</feature>